<gene>
    <name evidence="1" type="ORF">SRIMR7_24165</name>
</gene>
<evidence type="ECO:0000313" key="1">
    <source>
        <dbReference type="EMBL" id="UNZ05256.1"/>
    </source>
</evidence>
<organism evidence="1 2">
    <name type="scientific">Streptomyces rimosus subsp. rimosus</name>
    <dbReference type="NCBI Taxonomy" id="132474"/>
    <lineage>
        <taxon>Bacteria</taxon>
        <taxon>Bacillati</taxon>
        <taxon>Actinomycetota</taxon>
        <taxon>Actinomycetes</taxon>
        <taxon>Kitasatosporales</taxon>
        <taxon>Streptomycetaceae</taxon>
        <taxon>Streptomyces</taxon>
    </lineage>
</organism>
<protein>
    <submittedName>
        <fullName evidence="1">Uncharacterized protein</fullName>
    </submittedName>
</protein>
<dbReference type="GeneID" id="66855630"/>
<reference evidence="1 2" key="1">
    <citation type="submission" date="2022-03" db="EMBL/GenBank/DDBJ databases">
        <title>Complete genome of Streptomyces rimosus ssp. rimosus R7 (=ATCC 10970).</title>
        <authorList>
            <person name="Beganovic S."/>
            <person name="Ruckert C."/>
            <person name="Busche T."/>
            <person name="Kalinowski J."/>
            <person name="Wittmann C."/>
        </authorList>
    </citation>
    <scope>NUCLEOTIDE SEQUENCE [LARGE SCALE GENOMIC DNA]</scope>
    <source>
        <strain evidence="1 2">R7</strain>
    </source>
</reference>
<dbReference type="RefSeq" id="WP_003979627.1">
    <property type="nucleotide sequence ID" value="NZ_CP043497.1"/>
</dbReference>
<sequence>MRGAAGTGDGADRLGDIWLRPEADDRCPEGSERLDAWRLVDVRVTGSRRSPADAERWDITLDGVEDFYGEPDDPYLEAGVSLHDERTWLGHCRDLSIILPPDDEPSGPPFQLLGCAPSEALSAALATGTRRSLRLDEAELQILDRTGARLADRLVSAPEISGWRPSPLGDGLLDIDLTDGPYPQIPVWARPVWNRWLTGPPTEPNLWAAYPAREREQ</sequence>
<dbReference type="EMBL" id="CP094298">
    <property type="protein sequence ID" value="UNZ05256.1"/>
    <property type="molecule type" value="Genomic_DNA"/>
</dbReference>
<name>A0ABY3Z4K9_STRRM</name>
<accession>A0ABY3Z4K9</accession>
<evidence type="ECO:0000313" key="2">
    <source>
        <dbReference type="Proteomes" id="UP000829494"/>
    </source>
</evidence>
<proteinExistence type="predicted"/>
<keyword evidence="2" id="KW-1185">Reference proteome</keyword>
<dbReference type="Proteomes" id="UP000829494">
    <property type="component" value="Chromosome"/>
</dbReference>